<organism evidence="6">
    <name type="scientific">Mytilinidion resinicola</name>
    <dbReference type="NCBI Taxonomy" id="574789"/>
    <lineage>
        <taxon>Eukaryota</taxon>
        <taxon>Fungi</taxon>
        <taxon>Dikarya</taxon>
        <taxon>Ascomycota</taxon>
        <taxon>Pezizomycotina</taxon>
        <taxon>Dothideomycetes</taxon>
        <taxon>Pleosporomycetidae</taxon>
        <taxon>Mytilinidiales</taxon>
        <taxon>Mytilinidiaceae</taxon>
        <taxon>Mytilinidion</taxon>
    </lineage>
</organism>
<evidence type="ECO:0000256" key="4">
    <source>
        <dbReference type="PROSITE-ProRule" id="PRU00134"/>
    </source>
</evidence>
<keyword evidence="3" id="KW-0862">Zinc</keyword>
<evidence type="ECO:0000256" key="2">
    <source>
        <dbReference type="ARBA" id="ARBA00022771"/>
    </source>
</evidence>
<reference evidence="8" key="2">
    <citation type="submission" date="2020-04" db="EMBL/GenBank/DDBJ databases">
        <authorList>
            <consortium name="NCBI Genome Project"/>
        </authorList>
    </citation>
    <scope>NUCLEOTIDE SEQUENCE</scope>
    <source>
        <strain evidence="8">CBS 304.34</strain>
    </source>
</reference>
<feature type="domain" description="MYND-type" evidence="5">
    <location>
        <begin position="139"/>
        <end position="177"/>
    </location>
</feature>
<keyword evidence="1" id="KW-0479">Metal-binding</keyword>
<evidence type="ECO:0000313" key="7">
    <source>
        <dbReference type="Proteomes" id="UP000504636"/>
    </source>
</evidence>
<dbReference type="Pfam" id="PF01753">
    <property type="entry name" value="zf-MYND"/>
    <property type="match status" value="1"/>
</dbReference>
<proteinExistence type="predicted"/>
<accession>A0A6A6YXN6</accession>
<dbReference type="PROSITE" id="PS50865">
    <property type="entry name" value="ZF_MYND_2"/>
    <property type="match status" value="1"/>
</dbReference>
<name>A0A6A6YXN6_9PEZI</name>
<dbReference type="OrthoDB" id="10477095at2759"/>
<reference evidence="8" key="3">
    <citation type="submission" date="2025-04" db="UniProtKB">
        <authorList>
            <consortium name="RefSeq"/>
        </authorList>
    </citation>
    <scope>IDENTIFICATION</scope>
    <source>
        <strain evidence="8">CBS 304.34</strain>
    </source>
</reference>
<evidence type="ECO:0000256" key="3">
    <source>
        <dbReference type="ARBA" id="ARBA00022833"/>
    </source>
</evidence>
<dbReference type="GO" id="GO:0008270">
    <property type="term" value="F:zinc ion binding"/>
    <property type="evidence" value="ECO:0007669"/>
    <property type="project" value="UniProtKB-KW"/>
</dbReference>
<keyword evidence="7" id="KW-1185">Reference proteome</keyword>
<sequence>MAPKADPSDPETITRFLCLRGGAPDELQALSLQEFNKLVMAARERLTVHQWYQFLKDNHTSILFRPAQMQVVANHQGYPITDVVPHHYFTLRETMDLGKCITIGTAHGAVNHPPAIIAPGSGVIPKTYHPTRMIVDCLCPTCRNLSVLEFMCYGCASVAYCSIACQRADLARHQGVCEQIVALVGGVSSTPTDLEI</sequence>
<dbReference type="RefSeq" id="XP_033580555.1">
    <property type="nucleotide sequence ID" value="XM_033721878.1"/>
</dbReference>
<dbReference type="Gene3D" id="6.10.140.2220">
    <property type="match status" value="1"/>
</dbReference>
<reference evidence="6 8" key="1">
    <citation type="journal article" date="2020" name="Stud. Mycol.">
        <title>101 Dothideomycetes genomes: a test case for predicting lifestyles and emergence of pathogens.</title>
        <authorList>
            <person name="Haridas S."/>
            <person name="Albert R."/>
            <person name="Binder M."/>
            <person name="Bloem J."/>
            <person name="Labutti K."/>
            <person name="Salamov A."/>
            <person name="Andreopoulos B."/>
            <person name="Baker S."/>
            <person name="Barry K."/>
            <person name="Bills G."/>
            <person name="Bluhm B."/>
            <person name="Cannon C."/>
            <person name="Castanera R."/>
            <person name="Culley D."/>
            <person name="Daum C."/>
            <person name="Ezra D."/>
            <person name="Gonzalez J."/>
            <person name="Henrissat B."/>
            <person name="Kuo A."/>
            <person name="Liang C."/>
            <person name="Lipzen A."/>
            <person name="Lutzoni F."/>
            <person name="Magnuson J."/>
            <person name="Mondo S."/>
            <person name="Nolan M."/>
            <person name="Ohm R."/>
            <person name="Pangilinan J."/>
            <person name="Park H.-J."/>
            <person name="Ramirez L."/>
            <person name="Alfaro M."/>
            <person name="Sun H."/>
            <person name="Tritt A."/>
            <person name="Yoshinaga Y."/>
            <person name="Zwiers L.-H."/>
            <person name="Turgeon B."/>
            <person name="Goodwin S."/>
            <person name="Spatafora J."/>
            <person name="Crous P."/>
            <person name="Grigoriev I."/>
        </authorList>
    </citation>
    <scope>NUCLEOTIDE SEQUENCE</scope>
    <source>
        <strain evidence="6 8">CBS 304.34</strain>
    </source>
</reference>
<dbReference type="SUPFAM" id="SSF144232">
    <property type="entry name" value="HIT/MYND zinc finger-like"/>
    <property type="match status" value="1"/>
</dbReference>
<dbReference type="AlphaFoldDB" id="A0A6A6YXN6"/>
<evidence type="ECO:0000313" key="6">
    <source>
        <dbReference type="EMBL" id="KAF2813591.1"/>
    </source>
</evidence>
<evidence type="ECO:0000256" key="1">
    <source>
        <dbReference type="ARBA" id="ARBA00022723"/>
    </source>
</evidence>
<keyword evidence="2 4" id="KW-0863">Zinc-finger</keyword>
<dbReference type="InterPro" id="IPR002893">
    <property type="entry name" value="Znf_MYND"/>
</dbReference>
<dbReference type="EMBL" id="MU003696">
    <property type="protein sequence ID" value="KAF2813591.1"/>
    <property type="molecule type" value="Genomic_DNA"/>
</dbReference>
<protein>
    <recommendedName>
        <fullName evidence="5">MYND-type domain-containing protein</fullName>
    </recommendedName>
</protein>
<evidence type="ECO:0000259" key="5">
    <source>
        <dbReference type="PROSITE" id="PS50865"/>
    </source>
</evidence>
<dbReference type="Proteomes" id="UP000504636">
    <property type="component" value="Unplaced"/>
</dbReference>
<evidence type="ECO:0000313" key="8">
    <source>
        <dbReference type="RefSeq" id="XP_033580555.1"/>
    </source>
</evidence>
<gene>
    <name evidence="6 8" type="ORF">BDZ99DRAFT_474222</name>
</gene>
<dbReference type="GeneID" id="54462771"/>